<evidence type="ECO:0000256" key="4">
    <source>
        <dbReference type="ARBA" id="ARBA00022695"/>
    </source>
</evidence>
<dbReference type="InterPro" id="IPR038120">
    <property type="entry name" value="Rpb1_funnel_sf"/>
</dbReference>
<keyword evidence="7" id="KW-0804">Transcription</keyword>
<dbReference type="InterPro" id="IPR007081">
    <property type="entry name" value="RNA_pol_Rpb1_5"/>
</dbReference>
<evidence type="ECO:0000256" key="7">
    <source>
        <dbReference type="ARBA" id="ARBA00023163"/>
    </source>
</evidence>
<evidence type="ECO:0000256" key="5">
    <source>
        <dbReference type="ARBA" id="ARBA00022813"/>
    </source>
</evidence>
<dbReference type="InterPro" id="IPR036844">
    <property type="entry name" value="Hint_dom_sf"/>
</dbReference>
<dbReference type="InterPro" id="IPR004042">
    <property type="entry name" value="Intein_endonuc_central"/>
</dbReference>
<keyword evidence="2 10" id="KW-0240">DNA-directed RNA polymerase</keyword>
<name>A0A3G4ZMS8_9VIRU</name>
<dbReference type="EC" id="2.7.7.6" evidence="1"/>
<sequence>MNTVLRYNADFDGDEMNVFLSQSIQTQIELEEIADVKRQIISPATSRTSIGIVQDGLIGSYNLTSPNMMIDRKNAMNIVSYTSLDDFSAFKKKEDYTGYEIFSMIIPSKINVKRGDGDKALIIKNGILEKGYMTKDLLGSKKKNNLTQLIWDEYGMDETKNFLNNTQRLINNFNLYNGFTVGVADAAITKEVDMQINKLFETKDLKVNHMVTDLENNPDLMDTDLLEKSIFGELNVIREEVGKIMMKNIAPENNFNIMISCGSKGDATNLGQMGGCVGLQAFEGKLMPKKIHDRSIPYFFKDEDSSESRGLIKRPFIAGTTFPEFFFHNMTGREGLIDQAIKTSQSGYIQHKLIKLMEDYMIKYDGTARSALNQIIQFVYGDSGADTTRQYEYTMKMLELGDKEIADKHKFTDEELKHSGLNKQENEEIYQEILGIRDKLRVSQIKTRMNWITMNTIYMLPVNIDRIVENNKNDAKLKAGKGTINAKYVISKFVEILDNKNTQLFTMKNNERQNKESIKYKDDRVAKTSLVAALYDLLSPKRCMIEYNLTKEQLDEIASQIIKGFNKNLIEPGEMVGIIAAQSLGEPVTQMSVVRDSLIIIIGSNNFYYNGPVGEFVDKLMEENKKDLIQSTKLNRYNQNSSVLVLNNDYYIASVSRNEKTEWKKISAVSRHPAAGGLVKVHTRSGKNTTATLSHSFLKRENNEIAPVLGKHLKLGDRIPICKKLPTINNPINDIDIEGTNLKLDKDLGWLCGVFAADGSISGNTITISKIIPEFETELRRLSEKYGFELRIRYKQGNIIIKDMPRKWDEKVYDSKDHIFNHKPIARFLETHFGNGSYDKYIGGLVFASNIEFIKGIISGYFDGDGNLQSGDKRHHAIRAHSVCEKLINDMCILINFVGIHSTKGDERNSSNHNKRYYNIHIPFKYAQTFKDEIGLRGKNKANILDEIIKYNNREDKHDDGEKIDMIPGLGDTIASISAKLQMEGNSRLYQRFTKKEAIGRETLNKFTKLFKDEIKIQTDNYNLTGEELAKANDAELERRRITQTKRKAEELARKNKHKEVTNSASPDNEDEGDEINELVEPVEPVEQDSKQDVKKKMVLKKLNETEQREMNEKLKILEDAYNSDVVWDEIVKLELLDDPMEYVYDFTVPGLESFMIDAGIFVHNTLNSFHHSGVAVMVTTTQGVPRMQELLSLTKNIKTPQMIIYPTKDYMGSRDMANKIASYIEYTTLGDLRGKLAVYYDPDPYRKDGFIEKDRAHKVFTPSSTSKNSCQADAGAMPWLIRIELDREKLLEKEVTLVEIKSKLCHIWEKRHSDKSIKKEEKSILDNVTQISILSNTDYDKVPVLHIRFDMINFDVTALNGFIDLVVDNFKLKGISSITGIGAISEERVLEFDGPNHDVEKKKQYVIYTQGSNLYDIRYLNNIDINRTICNDIVAMYETFGIEAARASLLREIIYAYERGGASVNYQHVSLLIDMMTFNGMLTSIDRHGMSKTNAGPLVRASFEKTVDILLTAAAFSEVDYMTGVSSRIMAGLVIKGGTGYCNVILDTDMIQNSEFTEDIGQKYIKTYNDISKNTVIEDITNNEAENDMFIPIV</sequence>
<dbReference type="InterPro" id="IPR007073">
    <property type="entry name" value="RNA_pol_Rpb1_7"/>
</dbReference>
<dbReference type="Gene3D" id="2.170.16.10">
    <property type="entry name" value="Hedgehog/Intein (Hint) domain"/>
    <property type="match status" value="2"/>
</dbReference>
<dbReference type="SMART" id="SM00305">
    <property type="entry name" value="HintC"/>
    <property type="match status" value="1"/>
</dbReference>
<proteinExistence type="predicted"/>
<evidence type="ECO:0000259" key="9">
    <source>
        <dbReference type="PROSITE" id="PS50819"/>
    </source>
</evidence>
<dbReference type="InterPro" id="IPR042102">
    <property type="entry name" value="RNA_pol_Rpb1_3_sf"/>
</dbReference>
<dbReference type="InterPro" id="IPR003586">
    <property type="entry name" value="Hint_dom_C"/>
</dbReference>
<dbReference type="PANTHER" id="PTHR19376:SF37">
    <property type="entry name" value="DNA-DIRECTED RNA POLYMERASE II SUBUNIT RPB1"/>
    <property type="match status" value="1"/>
</dbReference>
<dbReference type="GO" id="GO:0003899">
    <property type="term" value="F:DNA-directed RNA polymerase activity"/>
    <property type="evidence" value="ECO:0007669"/>
    <property type="project" value="UniProtKB-EC"/>
</dbReference>
<dbReference type="InterPro" id="IPR006141">
    <property type="entry name" value="Intein_N"/>
</dbReference>
<dbReference type="InterPro" id="IPR003587">
    <property type="entry name" value="Hint_dom_N"/>
</dbReference>
<dbReference type="PROSITE" id="PS50819">
    <property type="entry name" value="INTEIN_ENDONUCLEASE"/>
    <property type="match status" value="1"/>
</dbReference>
<dbReference type="GO" id="GO:0006351">
    <property type="term" value="P:DNA-templated transcription"/>
    <property type="evidence" value="ECO:0007669"/>
    <property type="project" value="InterPro"/>
</dbReference>
<gene>
    <name evidence="10" type="ORF">Terrestrivirus4_210</name>
</gene>
<dbReference type="InterPro" id="IPR007075">
    <property type="entry name" value="RNA_pol_Rpb1_6"/>
</dbReference>
<feature type="domain" description="DOD-type homing endonuclease" evidence="9">
    <location>
        <begin position="751"/>
        <end position="900"/>
    </location>
</feature>
<dbReference type="NCBIfam" id="TIGR01445">
    <property type="entry name" value="intein_Nterm"/>
    <property type="match status" value="1"/>
</dbReference>
<dbReference type="Pfam" id="PF04992">
    <property type="entry name" value="RNA_pol_Rpb1_6"/>
    <property type="match status" value="1"/>
</dbReference>
<organism evidence="10">
    <name type="scientific">Terrestrivirus sp</name>
    <dbReference type="NCBI Taxonomy" id="2487775"/>
    <lineage>
        <taxon>Viruses</taxon>
        <taxon>Varidnaviria</taxon>
        <taxon>Bamfordvirae</taxon>
        <taxon>Nucleocytoviricota</taxon>
        <taxon>Megaviricetes</taxon>
        <taxon>Imitervirales</taxon>
        <taxon>Mimiviridae</taxon>
        <taxon>Klosneuvirinae</taxon>
    </lineage>
</organism>
<dbReference type="GO" id="GO:0016539">
    <property type="term" value="P:intein-mediated protein splicing"/>
    <property type="evidence" value="ECO:0007669"/>
    <property type="project" value="InterPro"/>
</dbReference>
<keyword evidence="3" id="KW-0808">Transferase</keyword>
<dbReference type="GO" id="GO:0000428">
    <property type="term" value="C:DNA-directed RNA polymerase complex"/>
    <property type="evidence" value="ECO:0007669"/>
    <property type="project" value="UniProtKB-KW"/>
</dbReference>
<dbReference type="Pfam" id="PF14528">
    <property type="entry name" value="LAGLIDADG_3"/>
    <property type="match status" value="2"/>
</dbReference>
<dbReference type="InterPro" id="IPR007066">
    <property type="entry name" value="RNA_pol_Rpb1_3"/>
</dbReference>
<dbReference type="SMART" id="SM00306">
    <property type="entry name" value="HintN"/>
    <property type="match status" value="1"/>
</dbReference>
<protein>
    <recommendedName>
        <fullName evidence="1">DNA-directed RNA polymerase</fullName>
        <ecNumber evidence="1">2.7.7.6</ecNumber>
    </recommendedName>
</protein>
<reference evidence="10" key="1">
    <citation type="submission" date="2018-10" db="EMBL/GenBank/DDBJ databases">
        <title>Hidden diversity of soil giant viruses.</title>
        <authorList>
            <person name="Schulz F."/>
            <person name="Alteio L."/>
            <person name="Goudeau D."/>
            <person name="Ryan E.M."/>
            <person name="Malmstrom R.R."/>
            <person name="Blanchard J."/>
            <person name="Woyke T."/>
        </authorList>
    </citation>
    <scope>NUCLEOTIDE SEQUENCE</scope>
    <source>
        <strain evidence="10">TEV1</strain>
    </source>
</reference>
<dbReference type="InterPro" id="IPR045867">
    <property type="entry name" value="DNA-dir_RpoC_beta_prime"/>
</dbReference>
<dbReference type="Gene3D" id="1.10.274.100">
    <property type="entry name" value="RNA polymerase Rpb1, domain 3"/>
    <property type="match status" value="1"/>
</dbReference>
<dbReference type="GO" id="GO:0003677">
    <property type="term" value="F:DNA binding"/>
    <property type="evidence" value="ECO:0007669"/>
    <property type="project" value="InterPro"/>
</dbReference>
<evidence type="ECO:0000256" key="2">
    <source>
        <dbReference type="ARBA" id="ARBA00022478"/>
    </source>
</evidence>
<dbReference type="NCBIfam" id="TIGR01443">
    <property type="entry name" value="intein_Cterm"/>
    <property type="match status" value="1"/>
</dbReference>
<dbReference type="Gene3D" id="3.30.1360.140">
    <property type="match status" value="1"/>
</dbReference>
<dbReference type="Pfam" id="PF14890">
    <property type="entry name" value="Intein_splicing"/>
    <property type="match status" value="1"/>
</dbReference>
<dbReference type="Gene3D" id="6.10.250.2940">
    <property type="match status" value="1"/>
</dbReference>
<keyword evidence="5" id="KW-0068">Autocatalytic cleavage</keyword>
<dbReference type="InterPro" id="IPR006142">
    <property type="entry name" value="INTEIN"/>
</dbReference>
<dbReference type="PANTHER" id="PTHR19376">
    <property type="entry name" value="DNA-DIRECTED RNA POLYMERASE"/>
    <property type="match status" value="1"/>
</dbReference>
<dbReference type="PROSITE" id="PS50818">
    <property type="entry name" value="INTEIN_C_TER"/>
    <property type="match status" value="1"/>
</dbReference>
<dbReference type="InterPro" id="IPR038593">
    <property type="entry name" value="RNA_pol_Rpb1_7_sf"/>
</dbReference>
<dbReference type="GO" id="GO:0004519">
    <property type="term" value="F:endonuclease activity"/>
    <property type="evidence" value="ECO:0007669"/>
    <property type="project" value="InterPro"/>
</dbReference>
<dbReference type="Pfam" id="PF00623">
    <property type="entry name" value="RNA_pol_Rpb1_2"/>
    <property type="match status" value="1"/>
</dbReference>
<dbReference type="SUPFAM" id="SSF51294">
    <property type="entry name" value="Hedgehog/intein (Hint) domain"/>
    <property type="match status" value="1"/>
</dbReference>
<dbReference type="InterPro" id="IPR000722">
    <property type="entry name" value="RNA_pol_asu"/>
</dbReference>
<dbReference type="SUPFAM" id="SSF55608">
    <property type="entry name" value="Homing endonucleases"/>
    <property type="match status" value="1"/>
</dbReference>
<evidence type="ECO:0000256" key="8">
    <source>
        <dbReference type="SAM" id="MobiDB-lite"/>
    </source>
</evidence>
<dbReference type="Pfam" id="PF04998">
    <property type="entry name" value="RNA_pol_Rpb1_5"/>
    <property type="match status" value="2"/>
</dbReference>
<evidence type="ECO:0000256" key="3">
    <source>
        <dbReference type="ARBA" id="ARBA00022679"/>
    </source>
</evidence>
<dbReference type="InterPro" id="IPR004860">
    <property type="entry name" value="LAGLIDADG_dom"/>
</dbReference>
<dbReference type="CDD" id="cd00081">
    <property type="entry name" value="Hint"/>
    <property type="match status" value="1"/>
</dbReference>
<evidence type="ECO:0000256" key="1">
    <source>
        <dbReference type="ARBA" id="ARBA00012418"/>
    </source>
</evidence>
<evidence type="ECO:0000313" key="10">
    <source>
        <dbReference type="EMBL" id="AYV76162.1"/>
    </source>
</evidence>
<dbReference type="Gene3D" id="6.20.50.80">
    <property type="match status" value="1"/>
</dbReference>
<dbReference type="PRINTS" id="PR00379">
    <property type="entry name" value="INTEIN"/>
</dbReference>
<dbReference type="Gene3D" id="1.10.150.390">
    <property type="match status" value="1"/>
</dbReference>
<dbReference type="SUPFAM" id="SSF64484">
    <property type="entry name" value="beta and beta-prime subunits of DNA dependent RNA-polymerase"/>
    <property type="match status" value="2"/>
</dbReference>
<dbReference type="InterPro" id="IPR007083">
    <property type="entry name" value="RNA_pol_Rpb1_4"/>
</dbReference>
<dbReference type="Pfam" id="PF05000">
    <property type="entry name" value="RNA_pol_Rpb1_4"/>
    <property type="match status" value="1"/>
</dbReference>
<dbReference type="InterPro" id="IPR030934">
    <property type="entry name" value="Intein_C"/>
</dbReference>
<dbReference type="InterPro" id="IPR027434">
    <property type="entry name" value="Homing_endonucl"/>
</dbReference>
<dbReference type="Pfam" id="PF04983">
    <property type="entry name" value="RNA_pol_Rpb1_3"/>
    <property type="match status" value="1"/>
</dbReference>
<accession>A0A3G4ZMS8</accession>
<dbReference type="Gene3D" id="2.40.40.20">
    <property type="match status" value="1"/>
</dbReference>
<keyword evidence="4" id="KW-0548">Nucleotidyltransferase</keyword>
<dbReference type="Gene3D" id="1.10.132.30">
    <property type="match status" value="1"/>
</dbReference>
<evidence type="ECO:0000256" key="6">
    <source>
        <dbReference type="ARBA" id="ARBA00023000"/>
    </source>
</evidence>
<feature type="region of interest" description="Disordered" evidence="8">
    <location>
        <begin position="1047"/>
        <end position="1075"/>
    </location>
</feature>
<keyword evidence="6" id="KW-0651">Protein splicing</keyword>
<dbReference type="Gene3D" id="3.10.28.10">
    <property type="entry name" value="Homing endonucleases"/>
    <property type="match status" value="1"/>
</dbReference>
<dbReference type="EMBL" id="MK071982">
    <property type="protein sequence ID" value="AYV76162.1"/>
    <property type="molecule type" value="Genomic_DNA"/>
</dbReference>
<dbReference type="Pfam" id="PF04990">
    <property type="entry name" value="RNA_pol_Rpb1_7"/>
    <property type="match status" value="1"/>
</dbReference>